<organism evidence="1 2">
    <name type="scientific">Dokdonia pacifica</name>
    <dbReference type="NCBI Taxonomy" id="1627892"/>
    <lineage>
        <taxon>Bacteria</taxon>
        <taxon>Pseudomonadati</taxon>
        <taxon>Bacteroidota</taxon>
        <taxon>Flavobacteriia</taxon>
        <taxon>Flavobacteriales</taxon>
        <taxon>Flavobacteriaceae</taxon>
        <taxon>Dokdonia</taxon>
    </lineage>
</organism>
<keyword evidence="2" id="KW-1185">Reference proteome</keyword>
<gene>
    <name evidence="1" type="ORF">SAMN06265376_10267</name>
</gene>
<sequence length="107" mass="12198">MKKLIVLVMVFVGMNSFYTNPSFENCSDDEIEAMIISDFEVLEKATRDAKSLASLQAFKKTLLKKENRSSGCFTHCYNEFVECVNTTSLPISQCMVAFRECRRACPF</sequence>
<proteinExistence type="predicted"/>
<dbReference type="Proteomes" id="UP000198379">
    <property type="component" value="Unassembled WGS sequence"/>
</dbReference>
<evidence type="ECO:0000313" key="1">
    <source>
        <dbReference type="EMBL" id="SNR70488.1"/>
    </source>
</evidence>
<evidence type="ECO:0000313" key="2">
    <source>
        <dbReference type="Proteomes" id="UP000198379"/>
    </source>
</evidence>
<reference evidence="1 2" key="1">
    <citation type="submission" date="2017-06" db="EMBL/GenBank/DDBJ databases">
        <authorList>
            <person name="Kim H.J."/>
            <person name="Triplett B.A."/>
        </authorList>
    </citation>
    <scope>NUCLEOTIDE SEQUENCE [LARGE SCALE GENOMIC DNA]</scope>
    <source>
        <strain evidence="1 2">DSM 25597</strain>
    </source>
</reference>
<protein>
    <submittedName>
        <fullName evidence="1">Uncharacterized protein</fullName>
    </submittedName>
</protein>
<dbReference type="EMBL" id="FZNY01000002">
    <property type="protein sequence ID" value="SNR70488.1"/>
    <property type="molecule type" value="Genomic_DNA"/>
</dbReference>
<dbReference type="AlphaFoldDB" id="A0A238YI65"/>
<name>A0A238YI65_9FLAO</name>
<accession>A0A238YI65</accession>
<dbReference type="RefSeq" id="WP_089370851.1">
    <property type="nucleotide sequence ID" value="NZ_BMEP01000001.1"/>
</dbReference>